<dbReference type="EMBL" id="PP848464">
    <property type="protein sequence ID" value="XBQ68791.1"/>
    <property type="molecule type" value="Genomic_DNA"/>
</dbReference>
<gene>
    <name evidence="1" type="ORF">ZGOWGMRN_CDS_0057</name>
</gene>
<reference evidence="1" key="1">
    <citation type="submission" date="2024-05" db="EMBL/GenBank/DDBJ databases">
        <title>The simplest Porifera holobiont: glass sponge Aphrocallistes beatrix thrives with only two symbionts.</title>
        <authorList>
            <person name="N Garritano A."/>
            <person name="A Allen M."/>
            <person name="Thomas T."/>
        </authorList>
    </citation>
    <scope>NUCLEOTIDE SEQUENCE</scope>
    <source>
        <strain evidence="1">AB1</strain>
    </source>
</reference>
<sequence length="92" mass="10159">MTTIKQKAFLESLGYDGEMPATTKEASDLIDKYAGKSKPLSSVGKTTLTSKEIENVKIQVRRLLEIRKIIEQESGLKGVESGQIFNLVMGQL</sequence>
<proteinExistence type="predicted"/>
<evidence type="ECO:0000313" key="1">
    <source>
        <dbReference type="EMBL" id="XBQ68791.1"/>
    </source>
</evidence>
<organism evidence="1">
    <name type="scientific">Nitrosopumivirus cobalaminus</name>
    <dbReference type="NCBI Taxonomy" id="3158414"/>
    <lineage>
        <taxon>Viruses</taxon>
    </lineage>
</organism>
<protein>
    <submittedName>
        <fullName evidence="1">Uncharacterized protein</fullName>
    </submittedName>
</protein>
<accession>A0AAU7N498</accession>
<name>A0AAU7N498_9VIRU</name>